<dbReference type="AlphaFoldDB" id="A0A917NF94"/>
<accession>A0A917NF94</accession>
<evidence type="ECO:0000313" key="8">
    <source>
        <dbReference type="EMBL" id="GGI95252.1"/>
    </source>
</evidence>
<feature type="domain" description="PDZ" evidence="7">
    <location>
        <begin position="287"/>
        <end position="366"/>
    </location>
</feature>
<evidence type="ECO:0000256" key="2">
    <source>
        <dbReference type="ARBA" id="ARBA00022670"/>
    </source>
</evidence>
<evidence type="ECO:0000256" key="3">
    <source>
        <dbReference type="ARBA" id="ARBA00022801"/>
    </source>
</evidence>
<dbReference type="InterPro" id="IPR043504">
    <property type="entry name" value="Peptidase_S1_PA_chymotrypsin"/>
</dbReference>
<dbReference type="GO" id="GO:0004252">
    <property type="term" value="F:serine-type endopeptidase activity"/>
    <property type="evidence" value="ECO:0007669"/>
    <property type="project" value="InterPro"/>
</dbReference>
<dbReference type="SUPFAM" id="SSF50156">
    <property type="entry name" value="PDZ domain-like"/>
    <property type="match status" value="1"/>
</dbReference>
<dbReference type="PROSITE" id="PS51257">
    <property type="entry name" value="PROKAR_LIPOPROTEIN"/>
    <property type="match status" value="1"/>
</dbReference>
<feature type="signal peptide" evidence="6">
    <location>
        <begin position="1"/>
        <end position="28"/>
    </location>
</feature>
<comment type="caution">
    <text evidence="8">The sequence shown here is derived from an EMBL/GenBank/DDBJ whole genome shotgun (WGS) entry which is preliminary data.</text>
</comment>
<dbReference type="PANTHER" id="PTHR43343">
    <property type="entry name" value="PEPTIDASE S12"/>
    <property type="match status" value="1"/>
</dbReference>
<dbReference type="InterPro" id="IPR036034">
    <property type="entry name" value="PDZ_sf"/>
</dbReference>
<dbReference type="RefSeq" id="WP_188880507.1">
    <property type="nucleotide sequence ID" value="NZ_BMOY01000001.1"/>
</dbReference>
<dbReference type="InterPro" id="IPR009003">
    <property type="entry name" value="Peptidase_S1_PA"/>
</dbReference>
<feature type="chain" id="PRO_5039578786" evidence="6">
    <location>
        <begin position="29"/>
        <end position="420"/>
    </location>
</feature>
<evidence type="ECO:0000256" key="4">
    <source>
        <dbReference type="ARBA" id="ARBA00022825"/>
    </source>
</evidence>
<dbReference type="Gene3D" id="2.30.42.10">
    <property type="match status" value="1"/>
</dbReference>
<reference evidence="8" key="1">
    <citation type="journal article" date="2014" name="Int. J. Syst. Evol. Microbiol.">
        <title>Complete genome sequence of Corynebacterium casei LMG S-19264T (=DSM 44701T), isolated from a smear-ripened cheese.</title>
        <authorList>
            <consortium name="US DOE Joint Genome Institute (JGI-PGF)"/>
            <person name="Walter F."/>
            <person name="Albersmeier A."/>
            <person name="Kalinowski J."/>
            <person name="Ruckert C."/>
        </authorList>
    </citation>
    <scope>NUCLEOTIDE SEQUENCE</scope>
    <source>
        <strain evidence="8">JCM 18487</strain>
    </source>
</reference>
<gene>
    <name evidence="8" type="primary">htrA</name>
    <name evidence="8" type="ORF">GCM10010885_01060</name>
</gene>
<evidence type="ECO:0000256" key="6">
    <source>
        <dbReference type="SAM" id="SignalP"/>
    </source>
</evidence>
<dbReference type="PANTHER" id="PTHR43343:SF3">
    <property type="entry name" value="PROTEASE DO-LIKE 8, CHLOROPLASTIC"/>
    <property type="match status" value="1"/>
</dbReference>
<dbReference type="PRINTS" id="PR00834">
    <property type="entry name" value="PROTEASES2C"/>
</dbReference>
<dbReference type="SMART" id="SM00228">
    <property type="entry name" value="PDZ"/>
    <property type="match status" value="1"/>
</dbReference>
<keyword evidence="4" id="KW-0720">Serine protease</keyword>
<dbReference type="GO" id="GO:0006508">
    <property type="term" value="P:proteolysis"/>
    <property type="evidence" value="ECO:0007669"/>
    <property type="project" value="UniProtKB-KW"/>
</dbReference>
<keyword evidence="9" id="KW-1185">Reference proteome</keyword>
<keyword evidence="2 8" id="KW-0645">Protease</keyword>
<evidence type="ECO:0000259" key="7">
    <source>
        <dbReference type="SMART" id="SM00228"/>
    </source>
</evidence>
<protein>
    <submittedName>
        <fullName evidence="8">Serine protease</fullName>
    </submittedName>
</protein>
<comment type="similarity">
    <text evidence="1">Belongs to the peptidase S1C family.</text>
</comment>
<dbReference type="EMBL" id="BMOY01000001">
    <property type="protein sequence ID" value="GGI95252.1"/>
    <property type="molecule type" value="Genomic_DNA"/>
</dbReference>
<feature type="region of interest" description="Disordered" evidence="5">
    <location>
        <begin position="382"/>
        <end position="420"/>
    </location>
</feature>
<evidence type="ECO:0000313" key="9">
    <source>
        <dbReference type="Proteomes" id="UP000637695"/>
    </source>
</evidence>
<proteinExistence type="inferred from homology"/>
<dbReference type="InterPro" id="IPR051201">
    <property type="entry name" value="Chloro_Bact_Ser_Proteases"/>
</dbReference>
<dbReference type="Gene3D" id="2.40.10.10">
    <property type="entry name" value="Trypsin-like serine proteases"/>
    <property type="match status" value="2"/>
</dbReference>
<dbReference type="InterPro" id="IPR001478">
    <property type="entry name" value="PDZ"/>
</dbReference>
<evidence type="ECO:0000256" key="5">
    <source>
        <dbReference type="SAM" id="MobiDB-lite"/>
    </source>
</evidence>
<reference evidence="8" key="2">
    <citation type="submission" date="2020-09" db="EMBL/GenBank/DDBJ databases">
        <authorList>
            <person name="Sun Q."/>
            <person name="Ohkuma M."/>
        </authorList>
    </citation>
    <scope>NUCLEOTIDE SEQUENCE</scope>
    <source>
        <strain evidence="8">JCM 18487</strain>
    </source>
</reference>
<dbReference type="Pfam" id="PF13365">
    <property type="entry name" value="Trypsin_2"/>
    <property type="match status" value="1"/>
</dbReference>
<dbReference type="SUPFAM" id="SSF50494">
    <property type="entry name" value="Trypsin-like serine proteases"/>
    <property type="match status" value="1"/>
</dbReference>
<sequence length="420" mass="44405">MRIRMRNAGWRVQAGAAAAVWAAAAACATGWNSPWLRNDAWVTAEARDLPWLSKPAAHNEIVAAVRRVEPAVFAVVNYASVRDEYTQEAKWEPSGVGSGVLFAKDRAAAYVVTNAHVVAGAERVQVVLPSGRHIPAQLRGSDPYTDLAVLAIPAAAVAHVTPPVFADSNTIQVGEPAVAIGTPMGLDFADTVTAGIVSAKQRMMPVEQEQTDQVLDYQPVIQTDAAINPGNSGGPLINVRGEVIGINSSKIVAPHFEGMGFAIPANAVKGIADQIIRTGHATHPALGIAGVSLASLPEEVWPEVPVDYGVLVRKVTATEARRAGLQAGDVIVGIGEKTVKTMADLRTALFEHRPGEQVVLRVYRDGRPVQVAVRLTEMTAEAMAGHERDGTWDADDGDGAGGGREDHGHALPFITPGFPR</sequence>
<keyword evidence="6" id="KW-0732">Signal</keyword>
<dbReference type="InterPro" id="IPR001940">
    <property type="entry name" value="Peptidase_S1C"/>
</dbReference>
<keyword evidence="3" id="KW-0378">Hydrolase</keyword>
<evidence type="ECO:0000256" key="1">
    <source>
        <dbReference type="ARBA" id="ARBA00010541"/>
    </source>
</evidence>
<name>A0A917NF94_9BACL</name>
<dbReference type="Pfam" id="PF13180">
    <property type="entry name" value="PDZ_2"/>
    <property type="match status" value="1"/>
</dbReference>
<dbReference type="Proteomes" id="UP000637695">
    <property type="component" value="Unassembled WGS sequence"/>
</dbReference>
<organism evidence="8 9">
    <name type="scientific">Alicyclobacillus cellulosilyticus</name>
    <dbReference type="NCBI Taxonomy" id="1003997"/>
    <lineage>
        <taxon>Bacteria</taxon>
        <taxon>Bacillati</taxon>
        <taxon>Bacillota</taxon>
        <taxon>Bacilli</taxon>
        <taxon>Bacillales</taxon>
        <taxon>Alicyclobacillaceae</taxon>
        <taxon>Alicyclobacillus</taxon>
    </lineage>
</organism>